<comment type="subcellular location">
    <subcellularLocation>
        <location evidence="1">Endoplasmic reticulum membrane</location>
        <topology evidence="1">Multi-pass membrane protein</topology>
    </subcellularLocation>
</comment>
<dbReference type="PANTHER" id="PTHR13715:SF102">
    <property type="entry name" value="INOSITOL 1,4,5-TRISPHOSPHATE RECEPTOR"/>
    <property type="match status" value="1"/>
</dbReference>
<dbReference type="PRINTS" id="PR00779">
    <property type="entry name" value="INSP3RECEPTR"/>
</dbReference>
<keyword evidence="5" id="KW-0107">Calcium channel</keyword>
<feature type="transmembrane region" description="Helical" evidence="17">
    <location>
        <begin position="2314"/>
        <end position="2335"/>
    </location>
</feature>
<dbReference type="InterPro" id="IPR036300">
    <property type="entry name" value="MIR_dom_sf"/>
</dbReference>
<accession>F2UHE1</accession>
<keyword evidence="8" id="KW-0256">Endoplasmic reticulum</keyword>
<evidence type="ECO:0000313" key="20">
    <source>
        <dbReference type="Proteomes" id="UP000007799"/>
    </source>
</evidence>
<dbReference type="InterPro" id="IPR013662">
    <property type="entry name" value="RIH_assoc-dom"/>
</dbReference>
<dbReference type="STRING" id="946362.F2UHE1"/>
<dbReference type="InParanoid" id="F2UHE1"/>
<keyword evidence="3" id="KW-0813">Transport</keyword>
<dbReference type="OMA" id="GSWLYIM"/>
<dbReference type="GO" id="GO:0070679">
    <property type="term" value="F:inositol 1,4,5 trisphosphate binding"/>
    <property type="evidence" value="ECO:0007669"/>
    <property type="project" value="InterPro"/>
</dbReference>
<dbReference type="FunCoup" id="F2UHE1">
    <property type="interactions" value="1064"/>
</dbReference>
<dbReference type="Pfam" id="PF00520">
    <property type="entry name" value="Ion_trans"/>
    <property type="match status" value="1"/>
</dbReference>
<dbReference type="eggNOG" id="KOG3533">
    <property type="taxonomic scope" value="Eukaryota"/>
</dbReference>
<dbReference type="EMBL" id="GL832974">
    <property type="protein sequence ID" value="EGD76540.1"/>
    <property type="molecule type" value="Genomic_DNA"/>
</dbReference>
<dbReference type="Gene3D" id="1.25.10.30">
    <property type="entry name" value="IP3 receptor type 1 binding core, RIH domain"/>
    <property type="match status" value="1"/>
</dbReference>
<feature type="transmembrane region" description="Helical" evidence="17">
    <location>
        <begin position="2286"/>
        <end position="2302"/>
    </location>
</feature>
<dbReference type="InterPro" id="IPR005821">
    <property type="entry name" value="Ion_trans_dom"/>
</dbReference>
<feature type="transmembrane region" description="Helical" evidence="17">
    <location>
        <begin position="2347"/>
        <end position="2367"/>
    </location>
</feature>
<reference evidence="19" key="1">
    <citation type="submission" date="2009-08" db="EMBL/GenBank/DDBJ databases">
        <title>Annotation of Salpingoeca rosetta.</title>
        <authorList>
            <consortium name="The Broad Institute Genome Sequencing Platform"/>
            <person name="Russ C."/>
            <person name="Cuomo C."/>
            <person name="Burger G."/>
            <person name="Gray M.W."/>
            <person name="Holland P.W.H."/>
            <person name="King N."/>
            <person name="Lang F.B.F."/>
            <person name="Roger A.J."/>
            <person name="Ruiz-Trillo I."/>
            <person name="Young S.K."/>
            <person name="Zeng Q."/>
            <person name="Gargeya S."/>
            <person name="Alvarado L."/>
            <person name="Berlin A."/>
            <person name="Chapman S.B."/>
            <person name="Chen Z."/>
            <person name="Freedman E."/>
            <person name="Gellesch M."/>
            <person name="Goldberg J."/>
            <person name="Griggs A."/>
            <person name="Gujja S."/>
            <person name="Heilman E."/>
            <person name="Heiman D."/>
            <person name="Howarth C."/>
            <person name="Mehta T."/>
            <person name="Neiman D."/>
            <person name="Pearson M."/>
            <person name="Roberts A."/>
            <person name="Saif S."/>
            <person name="Shea T."/>
            <person name="Shenoy N."/>
            <person name="Sisk P."/>
            <person name="Stolte C."/>
            <person name="Sykes S."/>
            <person name="White J."/>
            <person name="Yandava C."/>
            <person name="Haas B."/>
            <person name="Nusbaum C."/>
            <person name="Birren B."/>
        </authorList>
    </citation>
    <scope>NUCLEOTIDE SEQUENCE [LARGE SCALE GENOMIC DNA]</scope>
    <source>
        <strain evidence="19">ATCC 50818</strain>
    </source>
</reference>
<feature type="transmembrane region" description="Helical" evidence="17">
    <location>
        <begin position="2154"/>
        <end position="2175"/>
    </location>
</feature>
<evidence type="ECO:0000256" key="10">
    <source>
        <dbReference type="ARBA" id="ARBA00022989"/>
    </source>
</evidence>
<keyword evidence="9" id="KW-0106">Calcium</keyword>
<dbReference type="SUPFAM" id="SSF48371">
    <property type="entry name" value="ARM repeat"/>
    <property type="match status" value="1"/>
</dbReference>
<dbReference type="Proteomes" id="UP000007799">
    <property type="component" value="Unassembled WGS sequence"/>
</dbReference>
<feature type="domain" description="MIR" evidence="18">
    <location>
        <begin position="124"/>
        <end position="178"/>
    </location>
</feature>
<dbReference type="GO" id="GO:0005789">
    <property type="term" value="C:endoplasmic reticulum membrane"/>
    <property type="evidence" value="ECO:0007669"/>
    <property type="project" value="UniProtKB-SubCell"/>
</dbReference>
<evidence type="ECO:0000256" key="6">
    <source>
        <dbReference type="ARBA" id="ARBA00022692"/>
    </source>
</evidence>
<dbReference type="Pfam" id="PF02815">
    <property type="entry name" value="MIR"/>
    <property type="match status" value="1"/>
</dbReference>
<dbReference type="Pfam" id="PF08709">
    <property type="entry name" value="Ins145_P3_rec"/>
    <property type="match status" value="1"/>
</dbReference>
<proteinExistence type="inferred from homology"/>
<evidence type="ECO:0000256" key="9">
    <source>
        <dbReference type="ARBA" id="ARBA00022837"/>
    </source>
</evidence>
<dbReference type="KEGG" id="sre:PTSG_07655"/>
<dbReference type="InterPro" id="IPR000699">
    <property type="entry name" value="RIH_dom"/>
</dbReference>
<dbReference type="InterPro" id="IPR015925">
    <property type="entry name" value="Ryanodine_IP3_receptor"/>
</dbReference>
<dbReference type="RefSeq" id="XP_004991454.1">
    <property type="nucleotide sequence ID" value="XM_004991397.1"/>
</dbReference>
<dbReference type="SUPFAM" id="SSF100909">
    <property type="entry name" value="IP3 receptor type 1 binding core, domain 2"/>
    <property type="match status" value="2"/>
</dbReference>
<feature type="transmembrane region" description="Helical" evidence="17">
    <location>
        <begin position="2441"/>
        <end position="2462"/>
    </location>
</feature>
<dbReference type="Pfam" id="PF08454">
    <property type="entry name" value="RIH_assoc"/>
    <property type="match status" value="1"/>
</dbReference>
<evidence type="ECO:0000256" key="3">
    <source>
        <dbReference type="ARBA" id="ARBA00022448"/>
    </source>
</evidence>
<dbReference type="GeneID" id="16072014"/>
<evidence type="ECO:0000256" key="5">
    <source>
        <dbReference type="ARBA" id="ARBA00022673"/>
    </source>
</evidence>
<dbReference type="Gene3D" id="1.10.287.70">
    <property type="match status" value="1"/>
</dbReference>
<keyword evidence="10 17" id="KW-1133">Transmembrane helix</keyword>
<dbReference type="InterPro" id="IPR035910">
    <property type="entry name" value="RyR/IP3R_RIH_dom_sf"/>
</dbReference>
<sequence>MDGKRSGPLNYGDIVSLFLTDGPDYNGFLSTLGNIDNRVVVRPQAIGRTIKVPKKFRDCLFQVVPMNRYMAQSQYDKAKAKQVQDAKSKGPASNVADIVYLKQLQQAAELEREQNKQECNKLLKTPVQYGNVIQLLHLKSNKYLTVNKRMTGIMEKNAMRVSLELTGNEGSWFYVHPFYKHRTINDSVFVGDKVYLKSVNAGQLLHASEMRLADNPGCMEVNVTQCSDSWKILLYNEYEEDASDHLKGGDVVRMFHVEESKYLTADHYSTLEEKSTSSRASIHVFLRNTTRNHKQTAAASSKALWEVEVVSDMLTYGGYARWDSFYRQHLSTEQYLAVVIDTEDLDDPNRVRLKGKRGQVFKLVTTPKRHDYSTVFELDSTQPTLPDERVTRDAFMRLKHLQTGTWVHATATFIDAMIDGETNSKPTMLKVGTAAERDDREAFAIIPVNDLEIRDLDFCSDTQRVLSYHARRIKDGTISSIEKKLETKILKDLIFFLVGQEPSEHADPFALSGKPNKDRQKLMREQDILKELFYTLKTPFTPKACPGCVGVLINDMDKLVEGKYKWIRDICRLCYTLIKLLATDYRKNQEVIAKNFGFMQRQIGYDLLAEDTITHLLNNNRKLMEKHITAKEIDNFLHLVRVKQDPRFIECLSDLCTSNGTAIPGTQELICSAVLDTPRNADLFFYTQFKYGVITVDWIEKGKSEHTLLVDLANPPDDRHKRLLEMYRAQLDLFAQMCMDRQYMGINKMRHKLPIELILSCMSDVKLPDGLRASFCRLMLHLHVDAEPQENVTPINYARLWKDIPTSLSVNSYSYRSDVHEANSLQFRSTMQFVTEYLETLNRDKNAAFSDHDRNKLTLEVITLARYMIYFGFYDFKQLLSLVHCLLDILDASTADFRDSMADMPESDQKIVLDTMQQMLQILNFYMDVRLDYRLSRLLVIFKHTIAMSRAKLTKSPKSRRRARASSRDAEAKLFLRRATKIFSSGGASTHSSAPSSDDEGEKEVELATLGAMPGSEQTAFHIEGDLDEVTTRTFLRVLLNLVTCDNNDVVSGALRLLFRNFSQRSEITTAFQQVQLLVSEKDVDIYKATRQFLDKLRVMVEKSELWVYQIGDEHTTAVNTAMQNFAQIKRVLNHVTTLCLHENREVRTHHQRLLRNLDAHGEVLALLRMQCDREHPEVAQVHEAAYFFLQKFCEDNKENQSVLNKHVPFFVDQIRDGVPHAVESLIAIFKDNTDLCRNVNKAIIQSFITTIGSHQRNINHIRFLKVLVKPEGQLMPHIQNMIMDSLSAISEDVLQFYNEATSFLRLLDLMANASDDLLDNRDAAPDDELVYHLELIELLGFCTEGLNMHTEIKSQSLLPIDDVVKVVVHPDTPPQVKNSYTQFLIHCYLETEAEVKELHFSADMWRLLNAFAEDVENFCSPDYDLSMKAFNDYIMETLTNAVRMYFRILSDTDYIPTTAERKTTFVRLVTAFCNLAATTAQARLMNVSVITTLAALVSYAHDRGVALGDILEAQIKDVMESCKRGPAQSISRWVQRARRRIEHMETLPEHEAVNATSDSQEDSTHGMAKAIVDHLEKLVAYLARSLSSASRVEVSILVDILHHPHRLRDMNMGISQDRFLRQLIQHIRRLESEEPETIDRELRLEVLKILRRMMVPELFTGDDRNLRIALLSLFFDEDVLADAAFHLRPTDTLEIDPGQQNLLDKNGASLLVAELIMASDDSGTFYEALRLGIALLEGGNAQTQESFYKFFKSTDSTPFFRKIQEKMSRSKLDLKQEEDVKKEKANDEYANMVAILRLLQLLCENHNSKLQNYLRFQTNNKISYNLILETIKYLDYGIALLINDQNVGNVIQTLNTLTEYCQGPCIENQNTVASHESNGLDIVVKELLLHDFPELSNTNSNSSRRRMKVRPEQLLELKKQASALLLSVMESRQEESLSRRILFNLDKQQLLNTIYSLYSALDDTTDTGERDITCVAPCACPHCRRDVGHSIYVLAVTLADRNKELAHFLKMEDSEHPFGMHGHADYREKVKEAITYYATYTDSIEIFRNDHLEKIFFPIPGICHYLSENSKEAVYLETDVNEQGSKVPEFFIKVNSLYEEMKWQKKLKSRPGLYTATVNYTVWKTLSFTFGLLINVLVGTCFPFEKAHFSPTWLTLAVVYLATIASISVSVLSFKIWNGGHRINPTNKWVAALDARFPLAEMRVETVQASLVCLTLSLVISNIIEPCLYLLGLAQLINSGVMLVSYLGNNMSRYTEAGSTDEDDEDDNDETHQVSTKKMYSDRGFVYHVGYLCICLLGVTWDLLPFDDVSFGSFWFSLLLMDIVFYNSTLWNVIQSVTRNGRSMALTSMFALILVYIFSIIGYMYFKDDFINYVDEPMEELSDSVEDDKDRERACETLLSCIIVTLNQGLRNGGGVGDVLRRPSQHDGHYGPRVLYDLTFFFLMIVIVLNLILGIIIDTFADLRKEKQEKDDTRRNTCFICGLERQKFDAVGLSFDEHCRFEHHLWSYLNFIVLLRTKDETDFTGPESYVSGLLEDDANPDFSWFPRLQALSLTTKQDTGEDDSSLIRHMNERLAANNAMIQGLTAQLSELSAVALQQRRRANRAVLQERA</sequence>
<evidence type="ECO:0000256" key="8">
    <source>
        <dbReference type="ARBA" id="ARBA00022824"/>
    </source>
</evidence>
<evidence type="ECO:0000256" key="13">
    <source>
        <dbReference type="ARBA" id="ARBA00023170"/>
    </source>
</evidence>
<dbReference type="SMART" id="SM00472">
    <property type="entry name" value="MIR"/>
    <property type="match status" value="3"/>
</dbReference>
<evidence type="ECO:0000256" key="16">
    <source>
        <dbReference type="SAM" id="MobiDB-lite"/>
    </source>
</evidence>
<evidence type="ECO:0000256" key="11">
    <source>
        <dbReference type="ARBA" id="ARBA00023065"/>
    </source>
</evidence>
<dbReference type="InterPro" id="IPR016024">
    <property type="entry name" value="ARM-type_fold"/>
</dbReference>
<evidence type="ECO:0000256" key="15">
    <source>
        <dbReference type="ARBA" id="ARBA00023303"/>
    </source>
</evidence>
<dbReference type="SUPFAM" id="SSF82109">
    <property type="entry name" value="MIR domain"/>
    <property type="match status" value="2"/>
</dbReference>
<evidence type="ECO:0000256" key="17">
    <source>
        <dbReference type="SAM" id="Phobius"/>
    </source>
</evidence>
<protein>
    <submittedName>
        <fullName evidence="19">Type I inositol triphosphate receptor</fullName>
    </submittedName>
</protein>
<evidence type="ECO:0000256" key="4">
    <source>
        <dbReference type="ARBA" id="ARBA00022568"/>
    </source>
</evidence>
<dbReference type="Gene3D" id="2.80.10.50">
    <property type="match status" value="2"/>
</dbReference>
<evidence type="ECO:0000256" key="12">
    <source>
        <dbReference type="ARBA" id="ARBA00023136"/>
    </source>
</evidence>
<dbReference type="PANTHER" id="PTHR13715">
    <property type="entry name" value="RYANODINE RECEPTOR AND IP3 RECEPTOR"/>
    <property type="match status" value="1"/>
</dbReference>
<dbReference type="FunFam" id="1.10.287.70:FF:000311">
    <property type="entry name" value="Predicted protein"/>
    <property type="match status" value="1"/>
</dbReference>
<dbReference type="GO" id="GO:0005220">
    <property type="term" value="F:inositol 1,4,5-trisphosphate-gated calcium channel activity"/>
    <property type="evidence" value="ECO:0007669"/>
    <property type="project" value="InterPro"/>
</dbReference>
<organism evidence="20">
    <name type="scientific">Salpingoeca rosetta (strain ATCC 50818 / BSB-021)</name>
    <dbReference type="NCBI Taxonomy" id="946362"/>
    <lineage>
        <taxon>Eukaryota</taxon>
        <taxon>Choanoflagellata</taxon>
        <taxon>Craspedida</taxon>
        <taxon>Salpingoecidae</taxon>
        <taxon>Salpingoeca</taxon>
    </lineage>
</organism>
<keyword evidence="6 17" id="KW-0812">Transmembrane</keyword>
<name>F2UHE1_SALR5</name>
<evidence type="ECO:0000259" key="18">
    <source>
        <dbReference type="PROSITE" id="PS50919"/>
    </source>
</evidence>
<feature type="region of interest" description="Disordered" evidence="16">
    <location>
        <begin position="985"/>
        <end position="1005"/>
    </location>
</feature>
<dbReference type="InterPro" id="IPR014821">
    <property type="entry name" value="Ins145_P3_rcpt"/>
</dbReference>
<evidence type="ECO:0000256" key="7">
    <source>
        <dbReference type="ARBA" id="ARBA00022737"/>
    </source>
</evidence>
<evidence type="ECO:0000256" key="14">
    <source>
        <dbReference type="ARBA" id="ARBA00023286"/>
    </source>
</evidence>
<dbReference type="Pfam" id="PF01365">
    <property type="entry name" value="RYDR_ITPR"/>
    <property type="match status" value="2"/>
</dbReference>
<keyword evidence="20" id="KW-1185">Reference proteome</keyword>
<dbReference type="PROSITE" id="PS50919">
    <property type="entry name" value="MIR"/>
    <property type="match status" value="2"/>
</dbReference>
<feature type="domain" description="MIR" evidence="18">
    <location>
        <begin position="243"/>
        <end position="310"/>
    </location>
</feature>
<keyword evidence="12 17" id="KW-0472">Membrane</keyword>
<keyword evidence="4" id="KW-0109">Calcium transport</keyword>
<keyword evidence="15" id="KW-0407">Ion channel</keyword>
<dbReference type="FunFam" id="1.25.10.30:FF:000003">
    <property type="entry name" value="Protein CBR-ITR-1, isoform a"/>
    <property type="match status" value="1"/>
</dbReference>
<keyword evidence="14" id="KW-1071">Ligand-gated ion channel</keyword>
<dbReference type="InterPro" id="IPR016093">
    <property type="entry name" value="MIR_motif"/>
</dbReference>
<evidence type="ECO:0000256" key="1">
    <source>
        <dbReference type="ARBA" id="ARBA00004477"/>
    </source>
</evidence>
<keyword evidence="7" id="KW-0677">Repeat</keyword>
<gene>
    <name evidence="19" type="ORF">PTSG_07655</name>
</gene>
<keyword evidence="13 19" id="KW-0675">Receptor</keyword>
<evidence type="ECO:0000256" key="2">
    <source>
        <dbReference type="ARBA" id="ARBA00009453"/>
    </source>
</evidence>
<comment type="similarity">
    <text evidence="2">Belongs to the InsP3 receptor family.</text>
</comment>
<dbReference type="InterPro" id="IPR000493">
    <property type="entry name" value="InsP3_rcpt"/>
</dbReference>
<feature type="compositionally biased region" description="Polar residues" evidence="16">
    <location>
        <begin position="985"/>
        <end position="996"/>
    </location>
</feature>
<keyword evidence="11" id="KW-0406">Ion transport</keyword>
<dbReference type="OrthoDB" id="76898at2759"/>
<evidence type="ECO:0000313" key="19">
    <source>
        <dbReference type="EMBL" id="EGD76540.1"/>
    </source>
</evidence>